<feature type="transmembrane region" description="Helical" evidence="1">
    <location>
        <begin position="235"/>
        <end position="253"/>
    </location>
</feature>
<accession>A0ABV5WVI3</accession>
<keyword evidence="1" id="KW-0472">Membrane</keyword>
<protein>
    <submittedName>
        <fullName evidence="2">TIGR03766 family XrtG-associated glycosyltransferase</fullName>
    </submittedName>
</protein>
<feature type="transmembrane region" description="Helical" evidence="1">
    <location>
        <begin position="7"/>
        <end position="28"/>
    </location>
</feature>
<feature type="transmembrane region" description="Helical" evidence="1">
    <location>
        <begin position="259"/>
        <end position="275"/>
    </location>
</feature>
<feature type="transmembrane region" description="Helical" evidence="1">
    <location>
        <begin position="435"/>
        <end position="454"/>
    </location>
</feature>
<evidence type="ECO:0000313" key="2">
    <source>
        <dbReference type="EMBL" id="MFB9769917.1"/>
    </source>
</evidence>
<gene>
    <name evidence="2" type="ORF">ACFFLI_08605</name>
</gene>
<feature type="transmembrane region" description="Helical" evidence="1">
    <location>
        <begin position="48"/>
        <end position="69"/>
    </location>
</feature>
<feature type="transmembrane region" description="Helical" evidence="1">
    <location>
        <begin position="461"/>
        <end position="477"/>
    </location>
</feature>
<evidence type="ECO:0000313" key="3">
    <source>
        <dbReference type="Proteomes" id="UP001589691"/>
    </source>
</evidence>
<feature type="transmembrane region" description="Helical" evidence="1">
    <location>
        <begin position="81"/>
        <end position="103"/>
    </location>
</feature>
<feature type="transmembrane region" description="Helical" evidence="1">
    <location>
        <begin position="190"/>
        <end position="206"/>
    </location>
</feature>
<comment type="caution">
    <text evidence="2">The sequence shown here is derived from an EMBL/GenBank/DDBJ whole genome shotgun (WGS) entry which is preliminary data.</text>
</comment>
<feature type="transmembrane region" description="Helical" evidence="1">
    <location>
        <begin position="212"/>
        <end position="228"/>
    </location>
</feature>
<sequence length="524" mass="59303">MKKLANFSHLIIQMSWGLLFGLTLYFAWTSTNFIIGDNATFGTSTTAVTTTFVLTLLAVIIGLLSYQPLRHWAYTVFVRHQYWTAGLLISLTIIWQIIFVTAVHPVSGFDAGMLHYAAVNPQHVQEFAVRGYFSVNQNNLPIMLLMRQIVVVTGQTSWQFFDYLTLVLVDLSALFNLLTIAVLNRRTLGIGLYLHAAWLAVFPSILMPYTDAWVLPVVSLTLLIVAIVTHNQFPLLVRGGCTILLGPTLVATYFLKPSAIIPVIAMLVVAGLWWLSHNCRWHGPTLALSVMVLVLTVDGAWLSYRVTNQAVQHQTYIQIDRARAIPAIHFMAMGVYGEGGYSEKQAVAMAALPTKKQKTAYSRKKLVKRLKQLGPWGYAKFLFKKQRNNTADGTFGWLKEGHFFRDNQKPSQRGFANQIKNYIYLYGEHIADFRFIAQAWWIGLLTLIALGWGSKRPFDEILRLSLVGTFLFLLLFEGGRSRYLIQALPCFLILASLRTPRSWHHLVRFKDWFNGTRPSPANSN</sequence>
<organism evidence="2 3">
    <name type="scientific">Lactiplantibacillus modestisalitolerans</name>
    <dbReference type="NCBI Taxonomy" id="1457219"/>
    <lineage>
        <taxon>Bacteria</taxon>
        <taxon>Bacillati</taxon>
        <taxon>Bacillota</taxon>
        <taxon>Bacilli</taxon>
        <taxon>Lactobacillales</taxon>
        <taxon>Lactobacillaceae</taxon>
        <taxon>Lactiplantibacillus</taxon>
    </lineage>
</organism>
<keyword evidence="1" id="KW-0812">Transmembrane</keyword>
<feature type="transmembrane region" description="Helical" evidence="1">
    <location>
        <begin position="163"/>
        <end position="183"/>
    </location>
</feature>
<feature type="transmembrane region" description="Helical" evidence="1">
    <location>
        <begin position="287"/>
        <end position="304"/>
    </location>
</feature>
<evidence type="ECO:0000256" key="1">
    <source>
        <dbReference type="SAM" id="Phobius"/>
    </source>
</evidence>
<keyword evidence="1" id="KW-1133">Transmembrane helix</keyword>
<name>A0ABV5WVI3_9LACO</name>
<dbReference type="NCBIfam" id="TIGR03766">
    <property type="entry name" value="TIGR03766 family XrtG-associated glycosyltransferase"/>
    <property type="match status" value="1"/>
</dbReference>
<dbReference type="InterPro" id="IPR021200">
    <property type="entry name" value="CHIM_prot"/>
</dbReference>
<dbReference type="EMBL" id="JBHLZY010000020">
    <property type="protein sequence ID" value="MFB9769917.1"/>
    <property type="molecule type" value="Genomic_DNA"/>
</dbReference>
<dbReference type="Proteomes" id="UP001589691">
    <property type="component" value="Unassembled WGS sequence"/>
</dbReference>
<reference evidence="2 3" key="1">
    <citation type="submission" date="2024-09" db="EMBL/GenBank/DDBJ databases">
        <authorList>
            <person name="Sun Q."/>
            <person name="Mori K."/>
        </authorList>
    </citation>
    <scope>NUCLEOTIDE SEQUENCE [LARGE SCALE GENOMIC DNA]</scope>
    <source>
        <strain evidence="2 3">TBRC 4576</strain>
    </source>
</reference>
<proteinExistence type="predicted"/>
<dbReference type="RefSeq" id="WP_371852192.1">
    <property type="nucleotide sequence ID" value="NZ_BJEA01000001.1"/>
</dbReference>
<keyword evidence="3" id="KW-1185">Reference proteome</keyword>